<keyword evidence="1" id="KW-0472">Membrane</keyword>
<comment type="caution">
    <text evidence="2">The sequence shown here is derived from an EMBL/GenBank/DDBJ whole genome shotgun (WGS) entry which is preliminary data.</text>
</comment>
<keyword evidence="1" id="KW-1133">Transmembrane helix</keyword>
<dbReference type="RefSeq" id="XP_027619088.1">
    <property type="nucleotide sequence ID" value="XM_027763287.1"/>
</dbReference>
<evidence type="ECO:0000256" key="1">
    <source>
        <dbReference type="SAM" id="Phobius"/>
    </source>
</evidence>
<feature type="transmembrane region" description="Helical" evidence="1">
    <location>
        <begin position="162"/>
        <end position="181"/>
    </location>
</feature>
<dbReference type="EMBL" id="BFAD01000012">
    <property type="protein sequence ID" value="GBE88175.1"/>
    <property type="molecule type" value="Genomic_DNA"/>
</dbReference>
<reference evidence="2 3" key="1">
    <citation type="journal article" date="2018" name="Sci. Rep.">
        <title>Genome sequence of the cauliflower mushroom Sparassis crispa (Hanabiratake) and its association with beneficial usage.</title>
        <authorList>
            <person name="Kiyama R."/>
            <person name="Furutani Y."/>
            <person name="Kawaguchi K."/>
            <person name="Nakanishi T."/>
        </authorList>
    </citation>
    <scope>NUCLEOTIDE SEQUENCE [LARGE SCALE GENOMIC DNA]</scope>
</reference>
<dbReference type="InParanoid" id="A0A401H171"/>
<sequence length="248" mass="27096">MSSLSHKGHVLPAGRRKARPSLTITIPPLRSYSSIQLTPSTPPAPSTSIRRHLPVAFDALLLLWCAISLWFEHTLGESVLDAAGLRGPVADEGWAADVTEMVSPGVAATYAPGALDRMVARVTGMARARAVGIQADATEAVVQDTVKDATSDEDVQFRPLEIWFIMSLCCMMFVGVLVLLTETLAGSLHENRDHLFRKVRQGRIAALGMSLLTAVPLSVLILEKPMAWVLHWCKMLVDWQSLVHRKAD</sequence>
<keyword evidence="1" id="KW-0812">Transmembrane</keyword>
<feature type="transmembrane region" description="Helical" evidence="1">
    <location>
        <begin position="202"/>
        <end position="222"/>
    </location>
</feature>
<gene>
    <name evidence="2" type="ORF">SCP_1204060</name>
</gene>
<evidence type="ECO:0000313" key="3">
    <source>
        <dbReference type="Proteomes" id="UP000287166"/>
    </source>
</evidence>
<accession>A0A401H171</accession>
<dbReference type="Proteomes" id="UP000287166">
    <property type="component" value="Unassembled WGS sequence"/>
</dbReference>
<organism evidence="2 3">
    <name type="scientific">Sparassis crispa</name>
    <dbReference type="NCBI Taxonomy" id="139825"/>
    <lineage>
        <taxon>Eukaryota</taxon>
        <taxon>Fungi</taxon>
        <taxon>Dikarya</taxon>
        <taxon>Basidiomycota</taxon>
        <taxon>Agaricomycotina</taxon>
        <taxon>Agaricomycetes</taxon>
        <taxon>Polyporales</taxon>
        <taxon>Sparassidaceae</taxon>
        <taxon>Sparassis</taxon>
    </lineage>
</organism>
<proteinExistence type="predicted"/>
<dbReference type="AlphaFoldDB" id="A0A401H171"/>
<protein>
    <submittedName>
        <fullName evidence="2">Uncharacterized protein</fullName>
    </submittedName>
</protein>
<dbReference type="GeneID" id="38785092"/>
<evidence type="ECO:0000313" key="2">
    <source>
        <dbReference type="EMBL" id="GBE88175.1"/>
    </source>
</evidence>
<name>A0A401H171_9APHY</name>
<keyword evidence="3" id="KW-1185">Reference proteome</keyword>